<evidence type="ECO:0000256" key="2">
    <source>
        <dbReference type="SAM" id="SignalP"/>
    </source>
</evidence>
<gene>
    <name evidence="3" type="ORF">MVEN_01340500</name>
</gene>
<dbReference type="AlphaFoldDB" id="A0A8H6XXZ3"/>
<evidence type="ECO:0000256" key="1">
    <source>
        <dbReference type="SAM" id="MobiDB-lite"/>
    </source>
</evidence>
<proteinExistence type="predicted"/>
<dbReference type="Proteomes" id="UP000620124">
    <property type="component" value="Unassembled WGS sequence"/>
</dbReference>
<reference evidence="3" key="1">
    <citation type="submission" date="2020-05" db="EMBL/GenBank/DDBJ databases">
        <title>Mycena genomes resolve the evolution of fungal bioluminescence.</title>
        <authorList>
            <person name="Tsai I.J."/>
        </authorList>
    </citation>
    <scope>NUCLEOTIDE SEQUENCE</scope>
    <source>
        <strain evidence="3">CCC161011</strain>
    </source>
</reference>
<accession>A0A8H6XXZ3</accession>
<feature type="compositionally biased region" description="Polar residues" evidence="1">
    <location>
        <begin position="152"/>
        <end position="166"/>
    </location>
</feature>
<feature type="compositionally biased region" description="Polar residues" evidence="1">
    <location>
        <begin position="173"/>
        <end position="186"/>
    </location>
</feature>
<dbReference type="OrthoDB" id="3362246at2759"/>
<protein>
    <submittedName>
        <fullName evidence="3">Uncharacterized protein</fullName>
    </submittedName>
</protein>
<feature type="region of interest" description="Disordered" evidence="1">
    <location>
        <begin position="152"/>
        <end position="186"/>
    </location>
</feature>
<dbReference type="EMBL" id="JACAZI010000010">
    <property type="protein sequence ID" value="KAF7350358.1"/>
    <property type="molecule type" value="Genomic_DNA"/>
</dbReference>
<evidence type="ECO:0000313" key="3">
    <source>
        <dbReference type="EMBL" id="KAF7350358.1"/>
    </source>
</evidence>
<feature type="chain" id="PRO_5034023599" evidence="2">
    <location>
        <begin position="20"/>
        <end position="211"/>
    </location>
</feature>
<feature type="signal peptide" evidence="2">
    <location>
        <begin position="1"/>
        <end position="19"/>
    </location>
</feature>
<keyword evidence="2" id="KW-0732">Signal</keyword>
<comment type="caution">
    <text evidence="3">The sequence shown here is derived from an EMBL/GenBank/DDBJ whole genome shotgun (WGS) entry which is preliminary data.</text>
</comment>
<organism evidence="3 4">
    <name type="scientific">Mycena venus</name>
    <dbReference type="NCBI Taxonomy" id="2733690"/>
    <lineage>
        <taxon>Eukaryota</taxon>
        <taxon>Fungi</taxon>
        <taxon>Dikarya</taxon>
        <taxon>Basidiomycota</taxon>
        <taxon>Agaricomycotina</taxon>
        <taxon>Agaricomycetes</taxon>
        <taxon>Agaricomycetidae</taxon>
        <taxon>Agaricales</taxon>
        <taxon>Marasmiineae</taxon>
        <taxon>Mycenaceae</taxon>
        <taxon>Mycena</taxon>
    </lineage>
</organism>
<sequence length="211" mass="21580">MLSLLVAMSAIPIITLVQSQSMAQITDPVGVVQCLPFTFTWTPGTPPYDLSVFDVHGTELFKAGNLNDTKVTWTPVTGVGATADSPVEFTVNIQDHGPFSESHSNAENITAGSTAVDSSGVIPSRCANAPVSSSSSTSAIFVTAPISNSASTTFTPTTINGPSKSDSGAVGNPTVSPAAPSQSSNGAVSMEHETLLLLSIVSSVISLLALR</sequence>
<evidence type="ECO:0000313" key="4">
    <source>
        <dbReference type="Proteomes" id="UP000620124"/>
    </source>
</evidence>
<name>A0A8H6XXZ3_9AGAR</name>
<keyword evidence="4" id="KW-1185">Reference proteome</keyword>